<dbReference type="RefSeq" id="WP_129124022.1">
    <property type="nucleotide sequence ID" value="NZ_PEIB01000041.1"/>
</dbReference>
<dbReference type="InterPro" id="IPR010559">
    <property type="entry name" value="Sig_transdc_His_kin_internal"/>
</dbReference>
<dbReference type="GO" id="GO:0000155">
    <property type="term" value="F:phosphorelay sensor kinase activity"/>
    <property type="evidence" value="ECO:0007669"/>
    <property type="project" value="InterPro"/>
</dbReference>
<feature type="transmembrane region" description="Helical" evidence="1">
    <location>
        <begin position="20"/>
        <end position="44"/>
    </location>
</feature>
<evidence type="ECO:0000259" key="2">
    <source>
        <dbReference type="Pfam" id="PF06580"/>
    </source>
</evidence>
<feature type="transmembrane region" description="Helical" evidence="1">
    <location>
        <begin position="144"/>
        <end position="169"/>
    </location>
</feature>
<gene>
    <name evidence="3" type="ORF">CS022_21875</name>
</gene>
<dbReference type="PANTHER" id="PTHR34220:SF7">
    <property type="entry name" value="SENSOR HISTIDINE KINASE YPDA"/>
    <property type="match status" value="1"/>
</dbReference>
<comment type="caution">
    <text evidence="3">The sequence shown here is derived from an EMBL/GenBank/DDBJ whole genome shotgun (WGS) entry which is preliminary data.</text>
</comment>
<dbReference type="OrthoDB" id="2514702at2"/>
<evidence type="ECO:0000313" key="3">
    <source>
        <dbReference type="EMBL" id="RXJ71054.1"/>
    </source>
</evidence>
<dbReference type="InterPro" id="IPR050640">
    <property type="entry name" value="Bact_2-comp_sensor_kinase"/>
</dbReference>
<dbReference type="GO" id="GO:0016020">
    <property type="term" value="C:membrane"/>
    <property type="evidence" value="ECO:0007669"/>
    <property type="project" value="InterPro"/>
</dbReference>
<proteinExistence type="predicted"/>
<protein>
    <recommendedName>
        <fullName evidence="2">Signal transduction histidine kinase internal region domain-containing protein</fullName>
    </recommendedName>
</protein>
<name>A0A4Q0YM34_9GAMM</name>
<keyword evidence="1" id="KW-0472">Membrane</keyword>
<evidence type="ECO:0000256" key="1">
    <source>
        <dbReference type="SAM" id="Phobius"/>
    </source>
</evidence>
<feature type="domain" description="Signal transduction histidine kinase internal region" evidence="2">
    <location>
        <begin position="182"/>
        <end position="261"/>
    </location>
</feature>
<accession>A0A4Q0YM34</accession>
<keyword evidence="4" id="KW-1185">Reference proteome</keyword>
<feature type="transmembrane region" description="Helical" evidence="1">
    <location>
        <begin position="92"/>
        <end position="110"/>
    </location>
</feature>
<dbReference type="EMBL" id="PEIB01000041">
    <property type="protein sequence ID" value="RXJ71054.1"/>
    <property type="molecule type" value="Genomic_DNA"/>
</dbReference>
<reference evidence="3 4" key="1">
    <citation type="submission" date="2017-10" db="EMBL/GenBank/DDBJ databases">
        <title>Nyctiphanis sp. nov., isolated from the stomach of the euphausiid Nyctiphanes simplex (Hansen, 1911) in the Gulf of California.</title>
        <authorList>
            <person name="Gomez-Gil B."/>
            <person name="Aguilar-Mendez M."/>
            <person name="Lopez-Cortes A."/>
            <person name="Gomez-Gutierrez J."/>
            <person name="Roque A."/>
            <person name="Lang E."/>
            <person name="Gonzalez-Castillo A."/>
        </authorList>
    </citation>
    <scope>NUCLEOTIDE SEQUENCE [LARGE SCALE GENOMIC DNA]</scope>
    <source>
        <strain evidence="3 4">CAIM 600</strain>
    </source>
</reference>
<dbReference type="Proteomes" id="UP000290287">
    <property type="component" value="Unassembled WGS sequence"/>
</dbReference>
<dbReference type="PANTHER" id="PTHR34220">
    <property type="entry name" value="SENSOR HISTIDINE KINASE YPDA"/>
    <property type="match status" value="1"/>
</dbReference>
<organism evidence="3 4">
    <name type="scientific">Veronia nyctiphanis</name>
    <dbReference type="NCBI Taxonomy" id="1278244"/>
    <lineage>
        <taxon>Bacteria</taxon>
        <taxon>Pseudomonadati</taxon>
        <taxon>Pseudomonadota</taxon>
        <taxon>Gammaproteobacteria</taxon>
        <taxon>Vibrionales</taxon>
        <taxon>Vibrionaceae</taxon>
        <taxon>Veronia</taxon>
    </lineage>
</organism>
<feature type="transmembrane region" description="Helical" evidence="1">
    <location>
        <begin position="50"/>
        <end position="71"/>
    </location>
</feature>
<keyword evidence="1" id="KW-0812">Transmembrane</keyword>
<sequence length="364" mass="41340">MSIKKTIRDMLRISLKTTTAYKVCLVLGIAFLTMFNVTMIASIMPDIGTGLLVFRTFIEVLVFFALFHLLIRSYIKLSLLHDGMSWRIGMSLFVVSVCCGSAYVGFSYILNEISFFDDASIENFGYTMSSTDERREIGISSPSLVIVGIVNAVIQYWVIVAVYLVWQFYRQRHTMQKRLEKARLSQLTYQLNPHFLFNTLNSIRALIYEDKDSAADVVTELAELLRLHMTLDMNHSSSLEKDWQIARHFLTIEQVRLEDRLDLTIDLSPETLDQSVPSLCLLTLVENALKHGVIPNLSKGYLSIESSLLDNHHWQLRIVNSVGKPSQQPSNRIGLSNISERLTCCMVSKLISPRSGQMGGLLFQ</sequence>
<keyword evidence="1" id="KW-1133">Transmembrane helix</keyword>
<evidence type="ECO:0000313" key="4">
    <source>
        <dbReference type="Proteomes" id="UP000290287"/>
    </source>
</evidence>
<dbReference type="Pfam" id="PF06580">
    <property type="entry name" value="His_kinase"/>
    <property type="match status" value="1"/>
</dbReference>
<dbReference type="AlphaFoldDB" id="A0A4Q0YM34"/>